<evidence type="ECO:0000256" key="1">
    <source>
        <dbReference type="ARBA" id="ARBA00005130"/>
    </source>
</evidence>
<evidence type="ECO:0000256" key="8">
    <source>
        <dbReference type="ARBA" id="ARBA00022801"/>
    </source>
</evidence>
<dbReference type="NCBIfam" id="TIGR01246">
    <property type="entry name" value="dapE_proteo"/>
    <property type="match status" value="1"/>
</dbReference>
<dbReference type="Gene3D" id="3.40.630.10">
    <property type="entry name" value="Zn peptidases"/>
    <property type="match status" value="2"/>
</dbReference>
<dbReference type="Pfam" id="PF01546">
    <property type="entry name" value="Peptidase_M20"/>
    <property type="match status" value="1"/>
</dbReference>
<dbReference type="EC" id="3.5.1.18" evidence="4 14"/>
<evidence type="ECO:0000259" key="15">
    <source>
        <dbReference type="Pfam" id="PF07687"/>
    </source>
</evidence>
<dbReference type="Gene3D" id="3.30.70.360">
    <property type="match status" value="1"/>
</dbReference>
<dbReference type="GO" id="GO:0019877">
    <property type="term" value="P:diaminopimelate biosynthetic process"/>
    <property type="evidence" value="ECO:0007669"/>
    <property type="project" value="UniProtKB-KW"/>
</dbReference>
<dbReference type="GO" id="GO:0009014">
    <property type="term" value="F:succinyl-diaminopimelate desuccinylase activity"/>
    <property type="evidence" value="ECO:0007669"/>
    <property type="project" value="UniProtKB-UniRule"/>
</dbReference>
<dbReference type="GO" id="GO:0006526">
    <property type="term" value="P:L-arginine biosynthetic process"/>
    <property type="evidence" value="ECO:0007669"/>
    <property type="project" value="TreeGrafter"/>
</dbReference>
<dbReference type="SUPFAM" id="SSF53187">
    <property type="entry name" value="Zn-dependent exopeptidases"/>
    <property type="match status" value="1"/>
</dbReference>
<evidence type="ECO:0000256" key="7">
    <source>
        <dbReference type="ARBA" id="ARBA00022723"/>
    </source>
</evidence>
<dbReference type="NCBIfam" id="NF009557">
    <property type="entry name" value="PRK13009.1"/>
    <property type="match status" value="1"/>
</dbReference>
<keyword evidence="6" id="KW-0028">Amino-acid biosynthesis</keyword>
<comment type="similarity">
    <text evidence="2">Belongs to the peptidase M20A family. DapE subfamily.</text>
</comment>
<dbReference type="GO" id="GO:0046872">
    <property type="term" value="F:metal ion binding"/>
    <property type="evidence" value="ECO:0007669"/>
    <property type="project" value="UniProtKB-KW"/>
</dbReference>
<dbReference type="GO" id="GO:0009089">
    <property type="term" value="P:lysine biosynthetic process via diaminopimelate"/>
    <property type="evidence" value="ECO:0007669"/>
    <property type="project" value="UniProtKB-UniRule"/>
</dbReference>
<dbReference type="SUPFAM" id="SSF55031">
    <property type="entry name" value="Bacterial exopeptidase dimerisation domain"/>
    <property type="match status" value="1"/>
</dbReference>
<dbReference type="UniPathway" id="UPA00034">
    <property type="reaction ID" value="UER00021"/>
</dbReference>
<gene>
    <name evidence="16" type="primary">dapE</name>
    <name evidence="16" type="ORF">Helico5904_1270</name>
</gene>
<reference evidence="16" key="1">
    <citation type="journal article" date="2020" name="J. ISSAAS">
        <title>Lactobacilli and other gastrointestinal microbiota of Peromyscus leucopus, reservoir host for agents of Lyme disease and other zoonoses in North America.</title>
        <authorList>
            <person name="Milovic A."/>
            <person name="Bassam K."/>
            <person name="Shao H."/>
            <person name="Chatzistamou I."/>
            <person name="Tufts D.M."/>
            <person name="Diuk-Wasser M."/>
            <person name="Barbour A.G."/>
        </authorList>
    </citation>
    <scope>NUCLEOTIDE SEQUENCE</scope>
    <source>
        <strain evidence="16">LL4</strain>
    </source>
</reference>
<dbReference type="InterPro" id="IPR002933">
    <property type="entry name" value="Peptidase_M20"/>
</dbReference>
<dbReference type="InterPro" id="IPR005941">
    <property type="entry name" value="DapE_proteobac"/>
</dbReference>
<comment type="pathway">
    <text evidence="1">Amino-acid biosynthesis; L-lysine biosynthesis via DAP pathway; LL-2,6-diaminopimelate from (S)-tetrahydrodipicolinate (succinylase route): step 3/3.</text>
</comment>
<evidence type="ECO:0000256" key="13">
    <source>
        <dbReference type="ARBA" id="ARBA00051301"/>
    </source>
</evidence>
<keyword evidence="10" id="KW-0220">Diaminopimelate biosynthesis</keyword>
<feature type="domain" description="Peptidase M20 dimerisation" evidence="15">
    <location>
        <begin position="197"/>
        <end position="300"/>
    </location>
</feature>
<comment type="subunit">
    <text evidence="3">Homodimer.</text>
</comment>
<evidence type="ECO:0000256" key="11">
    <source>
        <dbReference type="ARBA" id="ARBA00023154"/>
    </source>
</evidence>
<keyword evidence="8 16" id="KW-0378">Hydrolase</keyword>
<evidence type="ECO:0000256" key="9">
    <source>
        <dbReference type="ARBA" id="ARBA00022833"/>
    </source>
</evidence>
<evidence type="ECO:0000256" key="4">
    <source>
        <dbReference type="ARBA" id="ARBA00011921"/>
    </source>
</evidence>
<dbReference type="InterPro" id="IPR050072">
    <property type="entry name" value="Peptidase_M20A"/>
</dbReference>
<keyword evidence="9" id="KW-0862">Zinc</keyword>
<sequence length="401" mass="44293">MSETISLLSKLITYPSITPQECGIYTLLKDFLSPLNQHYTTHIIEQENQGVKNLFWIALPRHIMIKNQTLHSKNLEGLVHLCFAGHIDVVPAGEGWDNDPFSGQVKEGIIYGRGTQDMKSGVSAFVCAIKDFLLQDSLSSSPMPFALSILLTSDEEGEGTYGTKVMLDQLKTLGILPHFCIVAEPTATEKSGDTLKIGRRGSLNGILRIKGKQGHVAYPEKCLNPVEILGHKLGDLAGINLDNGDENFTPSKLIITDIRGGMEVVNVTPNELKIMFNVRFSPASSEDSIRSYVQEVLGNISYDLELKTSSLPFITSRDSKLITHLSQVISHLYTFTPTLSTSGGTSDARFFAAFGVEVVELGVPNDRIHAINERVSCQDVENLYQIFRNLLQSFYLSNPKE</sequence>
<proteinExistence type="inferred from homology"/>
<evidence type="ECO:0000256" key="5">
    <source>
        <dbReference type="ARBA" id="ARBA00022391"/>
    </source>
</evidence>
<comment type="catalytic activity">
    <reaction evidence="13">
        <text>N-succinyl-(2S,6S)-2,6-diaminopimelate + H2O = (2S,6S)-2,6-diaminopimelate + succinate</text>
        <dbReference type="Rhea" id="RHEA:22608"/>
        <dbReference type="ChEBI" id="CHEBI:15377"/>
        <dbReference type="ChEBI" id="CHEBI:30031"/>
        <dbReference type="ChEBI" id="CHEBI:57609"/>
        <dbReference type="ChEBI" id="CHEBI:58087"/>
        <dbReference type="EC" id="3.5.1.18"/>
    </reaction>
</comment>
<dbReference type="InterPro" id="IPR011650">
    <property type="entry name" value="Peptidase_M20_dimer"/>
</dbReference>
<dbReference type="PANTHER" id="PTHR43808:SF31">
    <property type="entry name" value="N-ACETYL-L-CITRULLINE DEACETYLASE"/>
    <property type="match status" value="1"/>
</dbReference>
<evidence type="ECO:0000256" key="10">
    <source>
        <dbReference type="ARBA" id="ARBA00022915"/>
    </source>
</evidence>
<evidence type="ECO:0000256" key="12">
    <source>
        <dbReference type="ARBA" id="ARBA00023285"/>
    </source>
</evidence>
<organism evidence="16">
    <name type="scientific">uncultured Helicobacter sp</name>
    <dbReference type="NCBI Taxonomy" id="175537"/>
    <lineage>
        <taxon>Bacteria</taxon>
        <taxon>Pseudomonadati</taxon>
        <taxon>Campylobacterota</taxon>
        <taxon>Epsilonproteobacteria</taxon>
        <taxon>Campylobacterales</taxon>
        <taxon>Helicobacteraceae</taxon>
        <taxon>Helicobacter</taxon>
        <taxon>environmental samples</taxon>
    </lineage>
</organism>
<dbReference type="HAMAP" id="MF_01690">
    <property type="entry name" value="DapE"/>
    <property type="match status" value="1"/>
</dbReference>
<evidence type="ECO:0000313" key="16">
    <source>
        <dbReference type="EMBL" id="QGT50455.1"/>
    </source>
</evidence>
<dbReference type="AlphaFoldDB" id="A0A650F3G3"/>
<keyword evidence="7" id="KW-0479">Metal-binding</keyword>
<dbReference type="GO" id="GO:0008777">
    <property type="term" value="F:acetylornithine deacetylase activity"/>
    <property type="evidence" value="ECO:0007669"/>
    <property type="project" value="TreeGrafter"/>
</dbReference>
<dbReference type="InterPro" id="IPR036264">
    <property type="entry name" value="Bact_exopeptidase_dim_dom"/>
</dbReference>
<dbReference type="PANTHER" id="PTHR43808">
    <property type="entry name" value="ACETYLORNITHINE DEACETYLASE"/>
    <property type="match status" value="1"/>
</dbReference>
<name>A0A650F3G3_9HELI</name>
<evidence type="ECO:0000256" key="2">
    <source>
        <dbReference type="ARBA" id="ARBA00006746"/>
    </source>
</evidence>
<evidence type="ECO:0000256" key="14">
    <source>
        <dbReference type="NCBIfam" id="TIGR01246"/>
    </source>
</evidence>
<accession>A0A650F3G3</accession>
<dbReference type="Pfam" id="PF07687">
    <property type="entry name" value="M20_dimer"/>
    <property type="match status" value="1"/>
</dbReference>
<keyword evidence="12" id="KW-0170">Cobalt</keyword>
<evidence type="ECO:0000256" key="3">
    <source>
        <dbReference type="ARBA" id="ARBA00011738"/>
    </source>
</evidence>
<keyword evidence="11" id="KW-0457">Lysine biosynthesis</keyword>
<protein>
    <recommendedName>
        <fullName evidence="5 14">Succinyl-diaminopimelate desuccinylase</fullName>
        <ecNumber evidence="4 14">3.5.1.18</ecNumber>
    </recommendedName>
</protein>
<evidence type="ECO:0000256" key="6">
    <source>
        <dbReference type="ARBA" id="ARBA00022605"/>
    </source>
</evidence>
<dbReference type="EMBL" id="MN577569">
    <property type="protein sequence ID" value="QGT50455.1"/>
    <property type="molecule type" value="Genomic_DNA"/>
</dbReference>